<dbReference type="GO" id="GO:0051087">
    <property type="term" value="F:protein-folding chaperone binding"/>
    <property type="evidence" value="ECO:0007669"/>
    <property type="project" value="InterPro"/>
</dbReference>
<comment type="subcellular location">
    <subcellularLocation>
        <location evidence="7">Cell inner membrane</location>
        <topology evidence="7">Single-pass type III membrane protein</topology>
    </subcellularLocation>
</comment>
<dbReference type="InterPro" id="IPR029024">
    <property type="entry name" value="TerB-like"/>
</dbReference>
<dbReference type="Pfam" id="PF00226">
    <property type="entry name" value="DnaJ"/>
    <property type="match status" value="1"/>
</dbReference>
<dbReference type="HAMAP" id="MF_01153">
    <property type="entry name" value="DjlA"/>
    <property type="match status" value="1"/>
</dbReference>
<dbReference type="PROSITE" id="PS50076">
    <property type="entry name" value="DNAJ_2"/>
    <property type="match status" value="1"/>
</dbReference>
<dbReference type="OrthoDB" id="9782583at2"/>
<organism evidence="11 12">
    <name type="scientific">Pseudidiomarina planktonica</name>
    <dbReference type="NCBI Taxonomy" id="1323738"/>
    <lineage>
        <taxon>Bacteria</taxon>
        <taxon>Pseudomonadati</taxon>
        <taxon>Pseudomonadota</taxon>
        <taxon>Gammaproteobacteria</taxon>
        <taxon>Alteromonadales</taxon>
        <taxon>Idiomarinaceae</taxon>
        <taxon>Pseudidiomarina</taxon>
    </lineage>
</organism>
<proteinExistence type="inferred from homology"/>
<feature type="transmembrane region" description="Helical" evidence="9">
    <location>
        <begin position="6"/>
        <end position="31"/>
    </location>
</feature>
<dbReference type="InterPro" id="IPR001623">
    <property type="entry name" value="DnaJ_domain"/>
</dbReference>
<evidence type="ECO:0000256" key="5">
    <source>
        <dbReference type="ARBA" id="ARBA00023136"/>
    </source>
</evidence>
<evidence type="ECO:0000313" key="11">
    <source>
        <dbReference type="EMBL" id="SMQ80324.1"/>
    </source>
</evidence>
<dbReference type="Gene3D" id="1.10.287.110">
    <property type="entry name" value="DnaJ domain"/>
    <property type="match status" value="1"/>
</dbReference>
<dbReference type="AlphaFoldDB" id="A0A1Y6G175"/>
<comment type="function">
    <text evidence="7">Regulatory DnaK co-chaperone. Direct interaction between DnaK and DjlA is needed for the induction of the wcaABCDE operon, involved in the synthesis of a colanic acid polysaccharide capsule, possibly through activation of the RcsB/RcsC phosphotransfer signaling pathway. The colanic acid capsule may help the bacterium survive conditions outside the host.</text>
</comment>
<evidence type="ECO:0000313" key="12">
    <source>
        <dbReference type="Proteomes" id="UP000194450"/>
    </source>
</evidence>
<evidence type="ECO:0000259" key="10">
    <source>
        <dbReference type="PROSITE" id="PS50076"/>
    </source>
</evidence>
<evidence type="ECO:0000256" key="3">
    <source>
        <dbReference type="ARBA" id="ARBA00022692"/>
    </source>
</evidence>
<dbReference type="CDD" id="cd06257">
    <property type="entry name" value="DnaJ"/>
    <property type="match status" value="1"/>
</dbReference>
<dbReference type="PANTHER" id="PTHR24074">
    <property type="entry name" value="CO-CHAPERONE PROTEIN DJLA"/>
    <property type="match status" value="1"/>
</dbReference>
<feature type="compositionally biased region" description="Low complexity" evidence="8">
    <location>
        <begin position="198"/>
        <end position="214"/>
    </location>
</feature>
<dbReference type="CDD" id="cd07316">
    <property type="entry name" value="terB_like_DjlA"/>
    <property type="match status" value="1"/>
</dbReference>
<evidence type="ECO:0000256" key="2">
    <source>
        <dbReference type="ARBA" id="ARBA00022519"/>
    </source>
</evidence>
<dbReference type="NCBIfam" id="NF006948">
    <property type="entry name" value="PRK09430.1"/>
    <property type="match status" value="1"/>
</dbReference>
<dbReference type="InterPro" id="IPR036869">
    <property type="entry name" value="J_dom_sf"/>
</dbReference>
<evidence type="ECO:0000256" key="1">
    <source>
        <dbReference type="ARBA" id="ARBA00022475"/>
    </source>
</evidence>
<gene>
    <name evidence="7" type="primary">djlA</name>
    <name evidence="11" type="ORF">SAMN06297229_2094</name>
</gene>
<feature type="domain" description="J" evidence="10">
    <location>
        <begin position="219"/>
        <end position="286"/>
    </location>
</feature>
<reference evidence="12" key="1">
    <citation type="submission" date="2017-04" db="EMBL/GenBank/DDBJ databases">
        <authorList>
            <person name="Varghese N."/>
            <person name="Submissions S."/>
        </authorList>
    </citation>
    <scope>NUCLEOTIDE SEQUENCE [LARGE SCALE GENOMIC DNA]</scope>
</reference>
<accession>A0A1Y6G175</accession>
<keyword evidence="12" id="KW-1185">Reference proteome</keyword>
<keyword evidence="5 7" id="KW-0472">Membrane</keyword>
<protein>
    <recommendedName>
        <fullName evidence="7">Co-chaperone protein DjlA</fullName>
    </recommendedName>
</protein>
<evidence type="ECO:0000256" key="6">
    <source>
        <dbReference type="ARBA" id="ARBA00023186"/>
    </source>
</evidence>
<dbReference type="SUPFAM" id="SSF158682">
    <property type="entry name" value="TerB-like"/>
    <property type="match status" value="1"/>
</dbReference>
<keyword evidence="3 7" id="KW-0812">Transmembrane</keyword>
<keyword evidence="2 7" id="KW-0997">Cell inner membrane</keyword>
<comment type="domain">
    <text evidence="7">The transmembrane domain is a dimerization domain.</text>
</comment>
<dbReference type="SMART" id="SM00271">
    <property type="entry name" value="DnaJ"/>
    <property type="match status" value="1"/>
</dbReference>
<keyword evidence="4 7" id="KW-1133">Transmembrane helix</keyword>
<evidence type="ECO:0000256" key="9">
    <source>
        <dbReference type="SAM" id="Phobius"/>
    </source>
</evidence>
<keyword evidence="1 7" id="KW-1003">Cell membrane</keyword>
<evidence type="ECO:0000256" key="8">
    <source>
        <dbReference type="SAM" id="MobiDB-lite"/>
    </source>
</evidence>
<dbReference type="InterPro" id="IPR023749">
    <property type="entry name" value="DjlA"/>
</dbReference>
<feature type="topological domain" description="Cytoplasmic" evidence="7">
    <location>
        <begin position="30"/>
        <end position="286"/>
    </location>
</feature>
<sequence>MIWGKIFGTLVGYMVLKIPGAVLGFVIGHWFDRGYAQNFDQQGGLGRFLFGGANAAHDASYVYTMFAVLGHVAKAKGQVTKADIAQASALMSMFELDSDAREQAQRAFREGKEPTYPLEASVKEFRQAFFGRRDVLQLFLEQLITNVLNDQRIEKAEYDVLMRTAKALGFTKFELDQWLLMQRASQRFHHYQSGAGGQQRQQGQRQYSSGRSAGDNLKDAYDVLGVTAKASDAEVKKAYRKLMARHHPDKLEAQGLPPEMMKAAQAKAQDIQAAYESIKTHRGSKN</sequence>
<dbReference type="Proteomes" id="UP000194450">
    <property type="component" value="Unassembled WGS sequence"/>
</dbReference>
<dbReference type="GO" id="GO:0005886">
    <property type="term" value="C:plasma membrane"/>
    <property type="evidence" value="ECO:0007669"/>
    <property type="project" value="UniProtKB-SubCell"/>
</dbReference>
<name>A0A1Y6G175_9GAMM</name>
<dbReference type="InterPro" id="IPR050817">
    <property type="entry name" value="DjlA_DnaK_co-chaperone"/>
</dbReference>
<dbReference type="InterPro" id="IPR007791">
    <property type="entry name" value="DjlA_N"/>
</dbReference>
<dbReference type="RefSeq" id="WP_086435236.1">
    <property type="nucleotide sequence ID" value="NZ_FXWH01000003.1"/>
</dbReference>
<evidence type="ECO:0000256" key="4">
    <source>
        <dbReference type="ARBA" id="ARBA00022989"/>
    </source>
</evidence>
<dbReference type="EMBL" id="FXWH01000003">
    <property type="protein sequence ID" value="SMQ80324.1"/>
    <property type="molecule type" value="Genomic_DNA"/>
</dbReference>
<dbReference type="Gene3D" id="1.10.3680.10">
    <property type="entry name" value="TerB-like"/>
    <property type="match status" value="1"/>
</dbReference>
<keyword evidence="6 7" id="KW-0143">Chaperone</keyword>
<feature type="region of interest" description="Disordered" evidence="8">
    <location>
        <begin position="190"/>
        <end position="214"/>
    </location>
</feature>
<comment type="subunit">
    <text evidence="7">Homodimer.</text>
</comment>
<evidence type="ECO:0000256" key="7">
    <source>
        <dbReference type="HAMAP-Rule" id="MF_01153"/>
    </source>
</evidence>
<dbReference type="PRINTS" id="PR00625">
    <property type="entry name" value="JDOMAIN"/>
</dbReference>
<feature type="topological domain" description="Periplasmic" evidence="7">
    <location>
        <begin position="1"/>
        <end position="5"/>
    </location>
</feature>
<dbReference type="Pfam" id="PF05099">
    <property type="entry name" value="TerB"/>
    <property type="match status" value="1"/>
</dbReference>
<dbReference type="SUPFAM" id="SSF46565">
    <property type="entry name" value="Chaperone J-domain"/>
    <property type="match status" value="1"/>
</dbReference>